<dbReference type="RefSeq" id="WP_084093016.1">
    <property type="nucleotide sequence ID" value="NZ_FWXD01000043.1"/>
</dbReference>
<evidence type="ECO:0000259" key="1">
    <source>
        <dbReference type="Pfam" id="PF09500"/>
    </source>
</evidence>
<accession>A0A1W1Y0S1</accession>
<dbReference type="Pfam" id="PF09500">
    <property type="entry name" value="YiiD_C"/>
    <property type="match status" value="1"/>
</dbReference>
<dbReference type="EMBL" id="FWXD01000043">
    <property type="protein sequence ID" value="SMC29763.1"/>
    <property type="molecule type" value="Genomic_DNA"/>
</dbReference>
<feature type="domain" description="Thioesterase putative" evidence="1">
    <location>
        <begin position="9"/>
        <end position="144"/>
    </location>
</feature>
<name>A0A1W1Y0S1_9NEIS</name>
<dbReference type="InterPro" id="IPR029069">
    <property type="entry name" value="HotDog_dom_sf"/>
</dbReference>
<dbReference type="Proteomes" id="UP000192761">
    <property type="component" value="Unassembled WGS sequence"/>
</dbReference>
<proteinExistence type="predicted"/>
<keyword evidence="3" id="KW-1185">Reference proteome</keyword>
<protein>
    <submittedName>
        <fullName evidence="2">Thioesterase domain-containing protein, putative</fullName>
    </submittedName>
</protein>
<dbReference type="OrthoDB" id="572024at2"/>
<dbReference type="SUPFAM" id="SSF54637">
    <property type="entry name" value="Thioesterase/thiol ester dehydrase-isomerase"/>
    <property type="match status" value="1"/>
</dbReference>
<dbReference type="InterPro" id="IPR012660">
    <property type="entry name" value="YiiD_C"/>
</dbReference>
<reference evidence="2 3" key="1">
    <citation type="submission" date="2017-04" db="EMBL/GenBank/DDBJ databases">
        <authorList>
            <person name="Afonso C.L."/>
            <person name="Miller P.J."/>
            <person name="Scott M.A."/>
            <person name="Spackman E."/>
            <person name="Goraichik I."/>
            <person name="Dimitrov K.M."/>
            <person name="Suarez D.L."/>
            <person name="Swayne D.E."/>
        </authorList>
    </citation>
    <scope>NUCLEOTIDE SEQUENCE [LARGE SCALE GENOMIC DNA]</scope>
    <source>
        <strain evidence="2 3">DSM 23236</strain>
    </source>
</reference>
<dbReference type="STRING" id="1121001.SAMN02745857_04104"/>
<dbReference type="Gene3D" id="3.10.129.10">
    <property type="entry name" value="Hotdog Thioesterase"/>
    <property type="match status" value="1"/>
</dbReference>
<evidence type="ECO:0000313" key="3">
    <source>
        <dbReference type="Proteomes" id="UP000192761"/>
    </source>
</evidence>
<sequence>MVDFARHWTRRLNDGFPVLAAMQVQVEGTPFAWYLTAPFAANHNDHGTAFGGSLSTLATIAGWMSTSVLAGDGYDVVIQTGNTEFIAPLRDDLFARPLPVDQYTAQRFLQTLSRRNKARLSVQVTLLDAQGETVALFSGLYVATALPAGNPSATA</sequence>
<organism evidence="2 3">
    <name type="scientific">Andreprevotia lacus DSM 23236</name>
    <dbReference type="NCBI Taxonomy" id="1121001"/>
    <lineage>
        <taxon>Bacteria</taxon>
        <taxon>Pseudomonadati</taxon>
        <taxon>Pseudomonadota</taxon>
        <taxon>Betaproteobacteria</taxon>
        <taxon>Neisseriales</taxon>
        <taxon>Chitinibacteraceae</taxon>
        <taxon>Andreprevotia</taxon>
    </lineage>
</organism>
<dbReference type="AlphaFoldDB" id="A0A1W1Y0S1"/>
<gene>
    <name evidence="2" type="ORF">SAMN02745857_04104</name>
</gene>
<evidence type="ECO:0000313" key="2">
    <source>
        <dbReference type="EMBL" id="SMC29763.1"/>
    </source>
</evidence>